<evidence type="ECO:0000313" key="4">
    <source>
        <dbReference type="Proteomes" id="UP001242480"/>
    </source>
</evidence>
<comment type="caution">
    <text evidence="3">The sequence shown here is derived from an EMBL/GenBank/DDBJ whole genome shotgun (WGS) entry which is preliminary data.</text>
</comment>
<keyword evidence="4" id="KW-1185">Reference proteome</keyword>
<protein>
    <submittedName>
        <fullName evidence="3">DNA transformation protein</fullName>
    </submittedName>
</protein>
<feature type="domain" description="TfoX N-terminal" evidence="2">
    <location>
        <begin position="8"/>
        <end position="102"/>
    </location>
</feature>
<dbReference type="Gene3D" id="3.30.1460.30">
    <property type="entry name" value="YgaC/TfoX-N like chaperone"/>
    <property type="match status" value="1"/>
</dbReference>
<proteinExistence type="predicted"/>
<accession>A0ABU0J3J9</accession>
<dbReference type="EMBL" id="JAUSVX010000002">
    <property type="protein sequence ID" value="MDQ0468848.1"/>
    <property type="molecule type" value="Genomic_DNA"/>
</dbReference>
<dbReference type="Pfam" id="PF04993">
    <property type="entry name" value="TfoX_N"/>
    <property type="match status" value="1"/>
</dbReference>
<gene>
    <name evidence="3" type="ORF">QO011_001848</name>
</gene>
<evidence type="ECO:0000256" key="1">
    <source>
        <dbReference type="SAM" id="MobiDB-lite"/>
    </source>
</evidence>
<dbReference type="RefSeq" id="WP_307270609.1">
    <property type="nucleotide sequence ID" value="NZ_JAUSVX010000002.1"/>
</dbReference>
<reference evidence="3 4" key="1">
    <citation type="submission" date="2023-07" db="EMBL/GenBank/DDBJ databases">
        <title>Genomic Encyclopedia of Type Strains, Phase IV (KMG-IV): sequencing the most valuable type-strain genomes for metagenomic binning, comparative biology and taxonomic classification.</title>
        <authorList>
            <person name="Goeker M."/>
        </authorList>
    </citation>
    <scope>NUCLEOTIDE SEQUENCE [LARGE SCALE GENOMIC DNA]</scope>
    <source>
        <strain evidence="3 4">DSM 19619</strain>
    </source>
</reference>
<evidence type="ECO:0000313" key="3">
    <source>
        <dbReference type="EMBL" id="MDQ0468848.1"/>
    </source>
</evidence>
<organism evidence="3 4">
    <name type="scientific">Labrys wisconsinensis</name>
    <dbReference type="NCBI Taxonomy" id="425677"/>
    <lineage>
        <taxon>Bacteria</taxon>
        <taxon>Pseudomonadati</taxon>
        <taxon>Pseudomonadota</taxon>
        <taxon>Alphaproteobacteria</taxon>
        <taxon>Hyphomicrobiales</taxon>
        <taxon>Xanthobacteraceae</taxon>
        <taxon>Labrys</taxon>
    </lineage>
</organism>
<sequence length="141" mass="15105">MDQDHLRDLFAGFGPFSMRRLFGGLGLYADGLIFACVIRDEIRIKVDEVTAPAFEAAGARPWVYVHKTGGKPVTMPYWSLPEAALDDPEAAAGWARLGLEAARRAAAAKPAPKKRSAEAALGEVTPAPLGSMQRGASGKRR</sequence>
<dbReference type="SUPFAM" id="SSF159894">
    <property type="entry name" value="YgaC/TfoX-N like"/>
    <property type="match status" value="1"/>
</dbReference>
<dbReference type="InterPro" id="IPR007076">
    <property type="entry name" value="TfoX_N"/>
</dbReference>
<dbReference type="Proteomes" id="UP001242480">
    <property type="component" value="Unassembled WGS sequence"/>
</dbReference>
<evidence type="ECO:0000259" key="2">
    <source>
        <dbReference type="Pfam" id="PF04993"/>
    </source>
</evidence>
<name>A0ABU0J3J9_9HYPH</name>
<feature type="region of interest" description="Disordered" evidence="1">
    <location>
        <begin position="108"/>
        <end position="141"/>
    </location>
</feature>